<name>A2FDX5_TRIV3</name>
<proteinExistence type="predicted"/>
<dbReference type="Gene3D" id="3.80.10.10">
    <property type="entry name" value="Ribonuclease Inhibitor"/>
    <property type="match status" value="3"/>
</dbReference>
<evidence type="ECO:0000313" key="2">
    <source>
        <dbReference type="Proteomes" id="UP000001542"/>
    </source>
</evidence>
<dbReference type="EMBL" id="DS113739">
    <property type="protein sequence ID" value="EAX96893.1"/>
    <property type="molecule type" value="Genomic_DNA"/>
</dbReference>
<evidence type="ECO:0008006" key="3">
    <source>
        <dbReference type="Google" id="ProtNLM"/>
    </source>
</evidence>
<organism evidence="1 2">
    <name type="scientific">Trichomonas vaginalis (strain ATCC PRA-98 / G3)</name>
    <dbReference type="NCBI Taxonomy" id="412133"/>
    <lineage>
        <taxon>Eukaryota</taxon>
        <taxon>Metamonada</taxon>
        <taxon>Parabasalia</taxon>
        <taxon>Trichomonadida</taxon>
        <taxon>Trichomonadidae</taxon>
        <taxon>Trichomonas</taxon>
    </lineage>
</organism>
<dbReference type="KEGG" id="tva:4754670"/>
<dbReference type="InterPro" id="IPR026906">
    <property type="entry name" value="LRR_5"/>
</dbReference>
<reference evidence="1" key="1">
    <citation type="submission" date="2006-10" db="EMBL/GenBank/DDBJ databases">
        <authorList>
            <person name="Amadeo P."/>
            <person name="Zhao Q."/>
            <person name="Wortman J."/>
            <person name="Fraser-Liggett C."/>
            <person name="Carlton J."/>
        </authorList>
    </citation>
    <scope>NUCLEOTIDE SEQUENCE</scope>
    <source>
        <strain evidence="1">G3</strain>
    </source>
</reference>
<dbReference type="VEuPathDB" id="TrichDB:TVAG_133930"/>
<keyword evidence="2" id="KW-1185">Reference proteome</keyword>
<dbReference type="Pfam" id="PF13306">
    <property type="entry name" value="LRR_5"/>
    <property type="match status" value="3"/>
</dbReference>
<dbReference type="SMR" id="A2FDX5"/>
<dbReference type="Proteomes" id="UP000001542">
    <property type="component" value="Unassembled WGS sequence"/>
</dbReference>
<dbReference type="InterPro" id="IPR053139">
    <property type="entry name" value="Surface_bspA-like"/>
</dbReference>
<dbReference type="VEuPathDB" id="TrichDB:TVAGG3_0212260"/>
<dbReference type="STRING" id="5722.A2FDX5"/>
<gene>
    <name evidence="1" type="ORF">TVAG_133930</name>
</gene>
<dbReference type="OrthoDB" id="1421090at2759"/>
<dbReference type="PANTHER" id="PTHR45661">
    <property type="entry name" value="SURFACE ANTIGEN"/>
    <property type="match status" value="1"/>
</dbReference>
<evidence type="ECO:0000313" key="1">
    <source>
        <dbReference type="EMBL" id="EAX96893.1"/>
    </source>
</evidence>
<reference evidence="1" key="2">
    <citation type="journal article" date="2007" name="Science">
        <title>Draft genome sequence of the sexually transmitted pathogen Trichomonas vaginalis.</title>
        <authorList>
            <person name="Carlton J.M."/>
            <person name="Hirt R.P."/>
            <person name="Silva J.C."/>
            <person name="Delcher A.L."/>
            <person name="Schatz M."/>
            <person name="Zhao Q."/>
            <person name="Wortman J.R."/>
            <person name="Bidwell S.L."/>
            <person name="Alsmark U.C.M."/>
            <person name="Besteiro S."/>
            <person name="Sicheritz-Ponten T."/>
            <person name="Noel C.J."/>
            <person name="Dacks J.B."/>
            <person name="Foster P.G."/>
            <person name="Simillion C."/>
            <person name="Van de Peer Y."/>
            <person name="Miranda-Saavedra D."/>
            <person name="Barton G.J."/>
            <person name="Westrop G.D."/>
            <person name="Mueller S."/>
            <person name="Dessi D."/>
            <person name="Fiori P.L."/>
            <person name="Ren Q."/>
            <person name="Paulsen I."/>
            <person name="Zhang H."/>
            <person name="Bastida-Corcuera F.D."/>
            <person name="Simoes-Barbosa A."/>
            <person name="Brown M.T."/>
            <person name="Hayes R.D."/>
            <person name="Mukherjee M."/>
            <person name="Okumura C.Y."/>
            <person name="Schneider R."/>
            <person name="Smith A.J."/>
            <person name="Vanacova S."/>
            <person name="Villalvazo M."/>
            <person name="Haas B.J."/>
            <person name="Pertea M."/>
            <person name="Feldblyum T.V."/>
            <person name="Utterback T.R."/>
            <person name="Shu C.L."/>
            <person name="Osoegawa K."/>
            <person name="de Jong P.J."/>
            <person name="Hrdy I."/>
            <person name="Horvathova L."/>
            <person name="Zubacova Z."/>
            <person name="Dolezal P."/>
            <person name="Malik S.B."/>
            <person name="Logsdon J.M. Jr."/>
            <person name="Henze K."/>
            <person name="Gupta A."/>
            <person name="Wang C.C."/>
            <person name="Dunne R.L."/>
            <person name="Upcroft J.A."/>
            <person name="Upcroft P."/>
            <person name="White O."/>
            <person name="Salzberg S.L."/>
            <person name="Tang P."/>
            <person name="Chiu C.-H."/>
            <person name="Lee Y.-S."/>
            <person name="Embley T.M."/>
            <person name="Coombs G.H."/>
            <person name="Mottram J.C."/>
            <person name="Tachezy J."/>
            <person name="Fraser-Liggett C.M."/>
            <person name="Johnson P.J."/>
        </authorList>
    </citation>
    <scope>NUCLEOTIDE SEQUENCE [LARGE SCALE GENOMIC DNA]</scope>
    <source>
        <strain evidence="1">G3</strain>
    </source>
</reference>
<dbReference type="PANTHER" id="PTHR45661:SF3">
    <property type="entry name" value="IG-LIKE DOMAIN-CONTAINING PROTEIN"/>
    <property type="match status" value="1"/>
</dbReference>
<protein>
    <recommendedName>
        <fullName evidence="3">Surface antigen BspA-like</fullName>
    </recommendedName>
</protein>
<dbReference type="InterPro" id="IPR032675">
    <property type="entry name" value="LRR_dom_sf"/>
</dbReference>
<dbReference type="SUPFAM" id="SSF52058">
    <property type="entry name" value="L domain-like"/>
    <property type="match status" value="2"/>
</dbReference>
<dbReference type="RefSeq" id="XP_001309823.1">
    <property type="nucleotide sequence ID" value="XM_001309822.1"/>
</dbReference>
<accession>A2FDX5</accession>
<dbReference type="AlphaFoldDB" id="A2FDX5"/>
<sequence length="574" mass="64484">MIPSSLQEVPNYMFKGCTKLQSVELDYGMFGIGEGSFMGCESLSEITGDTLSLYNLGAAAFSGCKSLTSFGDWPYEIYSMPDRFFEDCSSLDFTIPTDVSLGSKSLKGMKFTELDLSGVPSFMEDTFDNCNNLQKVTVKISNMQSLTRSPFALCSNLVEVNLIDNNVVKLYKNFLKDCHALEKVTITSSHVNSIDETFFLNCDKLKTVEITVTEVLDAITFGSELFSTCTALETVKIKAIQVVISNDLFSRNSHLIEFDYEGTGINFGKNVFANTKLQILNVNSPTSTFTFKEGTFDNCEELTTVHLTTKDLHLENNLFKNKAKLNDLVIVAQQVSFGDYCFFGCSLLTKIEMNFYINIIGKHCFQNTSLTSFKNKLNVILIDEWAFAGLYTLKEFICEQTIKTINAKAFFDCRYMTLFHVTHLFQSLGDYCFEDCISLQNMSINAEVLTLGKYCFRNCDTLQNVTFIVEGKMTLNNNIFENCDLLETFYLSASQLVLGDELFKYSSKPLTVTLISDDLVFDRNSFASSTIAHLTIDTRNGALNMPKNLFEQSNGLQTLKITSKSVKGAHERIM</sequence>
<dbReference type="InParanoid" id="A2FDX5"/>